<organism evidence="9">
    <name type="scientific">hydrothermal vent metagenome</name>
    <dbReference type="NCBI Taxonomy" id="652676"/>
    <lineage>
        <taxon>unclassified sequences</taxon>
        <taxon>metagenomes</taxon>
        <taxon>ecological metagenomes</taxon>
    </lineage>
</organism>
<keyword evidence="5 8" id="KW-0472">Membrane</keyword>
<accession>A0A3B1DGD5</accession>
<evidence type="ECO:0000256" key="5">
    <source>
        <dbReference type="ARBA" id="ARBA00023136"/>
    </source>
</evidence>
<evidence type="ECO:0000256" key="6">
    <source>
        <dbReference type="ARBA" id="ARBA00035120"/>
    </source>
</evidence>
<dbReference type="PANTHER" id="PTHR28259:SF1">
    <property type="entry name" value="FLUORIDE EXPORT PROTEIN 1-RELATED"/>
    <property type="match status" value="1"/>
</dbReference>
<evidence type="ECO:0000256" key="8">
    <source>
        <dbReference type="SAM" id="Phobius"/>
    </source>
</evidence>
<dbReference type="HAMAP" id="MF_00454">
    <property type="entry name" value="FluC"/>
    <property type="match status" value="1"/>
</dbReference>
<dbReference type="GO" id="GO:0005886">
    <property type="term" value="C:plasma membrane"/>
    <property type="evidence" value="ECO:0007669"/>
    <property type="project" value="UniProtKB-SubCell"/>
</dbReference>
<dbReference type="Pfam" id="PF02537">
    <property type="entry name" value="CRCB"/>
    <property type="match status" value="1"/>
</dbReference>
<feature type="transmembrane region" description="Helical" evidence="8">
    <location>
        <begin position="75"/>
        <end position="93"/>
    </location>
</feature>
<evidence type="ECO:0000256" key="1">
    <source>
        <dbReference type="ARBA" id="ARBA00004651"/>
    </source>
</evidence>
<evidence type="ECO:0000313" key="9">
    <source>
        <dbReference type="EMBL" id="VAX35843.1"/>
    </source>
</evidence>
<reference evidence="9" key="1">
    <citation type="submission" date="2018-06" db="EMBL/GenBank/DDBJ databases">
        <authorList>
            <person name="Zhirakovskaya E."/>
        </authorList>
    </citation>
    <scope>NUCLEOTIDE SEQUENCE</scope>
</reference>
<sequence length="140" mass="14129">MASDVVMRCLAVATGGAIGSVARYGLSVWGASLGGELGTRLPWGTFVANAAGCLAIGAAMFFVVEHDTMPEGWRLFLVVGLLGGLTTFSTFSYEGLALLRQGHPGPAGLFVVGSVVVGLAAAAAGWWVAGVLDGMISGRG</sequence>
<feature type="transmembrane region" description="Helical" evidence="8">
    <location>
        <begin position="105"/>
        <end position="129"/>
    </location>
</feature>
<dbReference type="AlphaFoldDB" id="A0A3B1DGD5"/>
<comment type="catalytic activity">
    <reaction evidence="7">
        <text>fluoride(in) = fluoride(out)</text>
        <dbReference type="Rhea" id="RHEA:76159"/>
        <dbReference type="ChEBI" id="CHEBI:17051"/>
    </reaction>
    <physiologicalReaction direction="left-to-right" evidence="7">
        <dbReference type="Rhea" id="RHEA:76160"/>
    </physiologicalReaction>
</comment>
<proteinExistence type="inferred from homology"/>
<dbReference type="EMBL" id="UOGK01000014">
    <property type="protein sequence ID" value="VAX35843.1"/>
    <property type="molecule type" value="Genomic_DNA"/>
</dbReference>
<dbReference type="GO" id="GO:1903425">
    <property type="term" value="F:fluoride transmembrane transporter activity"/>
    <property type="evidence" value="ECO:0007669"/>
    <property type="project" value="TreeGrafter"/>
</dbReference>
<dbReference type="InterPro" id="IPR003691">
    <property type="entry name" value="FluC"/>
</dbReference>
<evidence type="ECO:0000256" key="7">
    <source>
        <dbReference type="ARBA" id="ARBA00035585"/>
    </source>
</evidence>
<comment type="subcellular location">
    <subcellularLocation>
        <location evidence="1">Cell membrane</location>
        <topology evidence="1">Multi-pass membrane protein</topology>
    </subcellularLocation>
</comment>
<dbReference type="PANTHER" id="PTHR28259">
    <property type="entry name" value="FLUORIDE EXPORT PROTEIN 1-RELATED"/>
    <property type="match status" value="1"/>
</dbReference>
<evidence type="ECO:0000256" key="2">
    <source>
        <dbReference type="ARBA" id="ARBA00022475"/>
    </source>
</evidence>
<gene>
    <name evidence="9" type="ORF">MNBD_PLANCTO03-1828</name>
</gene>
<name>A0A3B1DGD5_9ZZZZ</name>
<keyword evidence="2" id="KW-1003">Cell membrane</keyword>
<keyword evidence="3 8" id="KW-0812">Transmembrane</keyword>
<evidence type="ECO:0000256" key="3">
    <source>
        <dbReference type="ARBA" id="ARBA00022692"/>
    </source>
</evidence>
<keyword evidence="4 8" id="KW-1133">Transmembrane helix</keyword>
<evidence type="ECO:0000256" key="4">
    <source>
        <dbReference type="ARBA" id="ARBA00022989"/>
    </source>
</evidence>
<dbReference type="NCBIfam" id="TIGR00494">
    <property type="entry name" value="crcB"/>
    <property type="match status" value="1"/>
</dbReference>
<comment type="similarity">
    <text evidence="6">Belongs to the fluoride channel Fluc/FEX (TC 1.A.43) family.</text>
</comment>
<protein>
    <submittedName>
        <fullName evidence="9">Fluoride ion transporter CrcB</fullName>
    </submittedName>
</protein>
<feature type="transmembrane region" description="Helical" evidence="8">
    <location>
        <begin position="43"/>
        <end position="63"/>
    </location>
</feature>